<dbReference type="SMART" id="SM00881">
    <property type="entry name" value="CoA_binding"/>
    <property type="match status" value="1"/>
</dbReference>
<evidence type="ECO:0000256" key="3">
    <source>
        <dbReference type="ARBA" id="ARBA00022840"/>
    </source>
</evidence>
<evidence type="ECO:0000256" key="2">
    <source>
        <dbReference type="ARBA" id="ARBA00022741"/>
    </source>
</evidence>
<dbReference type="InterPro" id="IPR043938">
    <property type="entry name" value="Ligase_CoA_dom"/>
</dbReference>
<comment type="caution">
    <text evidence="5">The sequence shown here is derived from an EMBL/GenBank/DDBJ whole genome shotgun (WGS) entry which is preliminary data.</text>
</comment>
<dbReference type="PANTHER" id="PTHR43334">
    <property type="entry name" value="ACETATE--COA LIGASE [ADP-FORMING]"/>
    <property type="match status" value="1"/>
</dbReference>
<dbReference type="InterPro" id="IPR013815">
    <property type="entry name" value="ATP_grasp_subdomain_1"/>
</dbReference>
<dbReference type="Gene3D" id="3.30.1490.20">
    <property type="entry name" value="ATP-grasp fold, A domain"/>
    <property type="match status" value="1"/>
</dbReference>
<dbReference type="Gene3D" id="3.40.50.720">
    <property type="entry name" value="NAD(P)-binding Rossmann-like Domain"/>
    <property type="match status" value="1"/>
</dbReference>
<dbReference type="InterPro" id="IPR051538">
    <property type="entry name" value="Acyl-CoA_Synth/Transferase"/>
</dbReference>
<keyword evidence="3" id="KW-0067">ATP-binding</keyword>
<dbReference type="Pfam" id="PF13380">
    <property type="entry name" value="CoA_binding_2"/>
    <property type="match status" value="1"/>
</dbReference>
<dbReference type="InterPro" id="IPR032875">
    <property type="entry name" value="Succ_CoA_lig_flav_dom"/>
</dbReference>
<dbReference type="PROSITE" id="PS50975">
    <property type="entry name" value="ATP_GRASP"/>
    <property type="match status" value="1"/>
</dbReference>
<dbReference type="Gene3D" id="3.40.50.261">
    <property type="entry name" value="Succinyl-CoA synthetase domains"/>
    <property type="match status" value="2"/>
</dbReference>
<dbReference type="GO" id="GO:0043758">
    <property type="term" value="F:acetate-CoA ligase (ADP-forming) activity"/>
    <property type="evidence" value="ECO:0007669"/>
    <property type="project" value="InterPro"/>
</dbReference>
<proteinExistence type="predicted"/>
<organism evidence="5">
    <name type="scientific">hydrocarbon metagenome</name>
    <dbReference type="NCBI Taxonomy" id="938273"/>
    <lineage>
        <taxon>unclassified sequences</taxon>
        <taxon>metagenomes</taxon>
        <taxon>ecological metagenomes</taxon>
    </lineage>
</organism>
<dbReference type="SUPFAM" id="SSF52210">
    <property type="entry name" value="Succinyl-CoA synthetase domains"/>
    <property type="match status" value="2"/>
</dbReference>
<sequence length="717" mass="78411">MKDNNLLSKIRSSLQSRTIKSNLGLKMAEVIKDIIDQAKSVDRTYLMEHESKAILEELGISTTGTVVARTEEEAVEIFKSLASPVALKVLSPDVVHKSDAGGVKLHLNEENDVRRAYRDIVSSFQGKPVEGISVQKMAPTGIEAIVGVANDPTFGPVLMFGLGGVFVEVLKDVSFRSIPITRSDAQEMIEEIRGYSLLKGSRGHSADIEALKDLLMRISDFVNLEPRIWEMDLNPVFLYPHGCTVVDARIILGEPRASPPAGKEKQDLHDLFYPQSIAVIGASGTPGKLGWNVFTNLVSHKFKGMLYPINPRAEEIHGIKAYPRISAVPERVDVAIILVSAGMTADVVEECCQCGVRYIVVESAGFAELGPEGKKIELQMKEIADRYGVRLLGPNCSGIINTHCSMVQSIGIVDALSQGNIGLVSQAGVCAAGMLWGLRHIMDFGIIATIGNKLDINETDIMEAVSKDENINVICMYLESVKGGRRFIDQARQITMKKPIVVLKSGRTEAGKKAVASHTASLAGNDQIYSAVFRQSGIIRARDYEHMFNLSRAISKQPLPDREGVFIITYAGSLGVIAADAIIDNGMRLSELEEPLKKRLMDLLPDYVCGMNPVDYTFSQDARIVKSTIEIGVDSIDVGSFIVILQAEILDSYVDTLKSIDYKGKPIIACVAGKEFEMPGVIKMEKAGIPVFSTPEQVADALGIMYRHYKRVKQAKN</sequence>
<dbReference type="InterPro" id="IPR011761">
    <property type="entry name" value="ATP-grasp"/>
</dbReference>
<dbReference type="InterPro" id="IPR016102">
    <property type="entry name" value="Succinyl-CoA_synth-like"/>
</dbReference>
<dbReference type="PANTHER" id="PTHR43334:SF1">
    <property type="entry name" value="3-HYDROXYPROPIONATE--COA LIGASE [ADP-FORMING]"/>
    <property type="match status" value="1"/>
</dbReference>
<dbReference type="FunFam" id="3.30.1490.20:FF:000020">
    <property type="entry name" value="Protein lysine acetyltransferase"/>
    <property type="match status" value="1"/>
</dbReference>
<dbReference type="EMBL" id="LNQE01001375">
    <property type="protein sequence ID" value="KUG18540.1"/>
    <property type="molecule type" value="Genomic_DNA"/>
</dbReference>
<gene>
    <name evidence="5" type="ORF">ASZ90_011776</name>
</gene>
<accession>A0A0W8FCB0</accession>
<name>A0A0W8FCB0_9ZZZZ</name>
<dbReference type="Pfam" id="PF13549">
    <property type="entry name" value="ATP-grasp_5"/>
    <property type="match status" value="1"/>
</dbReference>
<dbReference type="InterPro" id="IPR036291">
    <property type="entry name" value="NAD(P)-bd_dom_sf"/>
</dbReference>
<dbReference type="InterPro" id="IPR003781">
    <property type="entry name" value="CoA-bd"/>
</dbReference>
<evidence type="ECO:0000313" key="5">
    <source>
        <dbReference type="EMBL" id="KUG18540.1"/>
    </source>
</evidence>
<keyword evidence="1" id="KW-0436">Ligase</keyword>
<dbReference type="Gene3D" id="3.30.470.20">
    <property type="entry name" value="ATP-grasp fold, B domain"/>
    <property type="match status" value="1"/>
</dbReference>
<dbReference type="Pfam" id="PF13607">
    <property type="entry name" value="Succ_CoA_lig"/>
    <property type="match status" value="1"/>
</dbReference>
<evidence type="ECO:0000256" key="1">
    <source>
        <dbReference type="ARBA" id="ARBA00022598"/>
    </source>
</evidence>
<reference evidence="5" key="1">
    <citation type="journal article" date="2015" name="Proc. Natl. Acad. Sci. U.S.A.">
        <title>Networks of energetic and metabolic interactions define dynamics in microbial communities.</title>
        <authorList>
            <person name="Embree M."/>
            <person name="Liu J.K."/>
            <person name="Al-Bassam M.M."/>
            <person name="Zengler K."/>
        </authorList>
    </citation>
    <scope>NUCLEOTIDE SEQUENCE</scope>
</reference>
<protein>
    <submittedName>
        <fullName evidence="5">Putative acetyl-coa synthetase (Adp-forming)</fullName>
    </submittedName>
</protein>
<dbReference type="Pfam" id="PF19045">
    <property type="entry name" value="Ligase_CoA_2"/>
    <property type="match status" value="1"/>
</dbReference>
<dbReference type="GO" id="GO:0046872">
    <property type="term" value="F:metal ion binding"/>
    <property type="evidence" value="ECO:0007669"/>
    <property type="project" value="InterPro"/>
</dbReference>
<evidence type="ECO:0000259" key="4">
    <source>
        <dbReference type="PROSITE" id="PS50975"/>
    </source>
</evidence>
<dbReference type="AlphaFoldDB" id="A0A0W8FCB0"/>
<dbReference type="SUPFAM" id="SSF51735">
    <property type="entry name" value="NAD(P)-binding Rossmann-fold domains"/>
    <property type="match status" value="1"/>
</dbReference>
<feature type="domain" description="ATP-grasp" evidence="4">
    <location>
        <begin position="52"/>
        <end position="88"/>
    </location>
</feature>
<dbReference type="SUPFAM" id="SSF56059">
    <property type="entry name" value="Glutathione synthetase ATP-binding domain-like"/>
    <property type="match status" value="1"/>
</dbReference>
<keyword evidence="2" id="KW-0547">Nucleotide-binding</keyword>
<dbReference type="GO" id="GO:0005524">
    <property type="term" value="F:ATP binding"/>
    <property type="evidence" value="ECO:0007669"/>
    <property type="project" value="UniProtKB-KW"/>
</dbReference>